<keyword evidence="2 5" id="KW-0963">Cytoplasm</keyword>
<dbReference type="RefSeq" id="WP_343841688.1">
    <property type="nucleotide sequence ID" value="NZ_BAAAEI010000006.1"/>
</dbReference>
<dbReference type="Proteomes" id="UP001501757">
    <property type="component" value="Unassembled WGS sequence"/>
</dbReference>
<comment type="function">
    <text evidence="5">Nucleoside triphosphate pyrophosphatase that hydrolyzes 7-methyl-GTP (m(7)GTP). May have a dual role in cell division arrest and in preventing the incorporation of modified nucleotides into cellular nucleic acids.</text>
</comment>
<comment type="cofactor">
    <cofactor evidence="5">
        <name>a divalent metal cation</name>
        <dbReference type="ChEBI" id="CHEBI:60240"/>
    </cofactor>
</comment>
<dbReference type="InterPro" id="IPR029001">
    <property type="entry name" value="ITPase-like_fam"/>
</dbReference>
<feature type="site" description="Important for substrate specificity" evidence="5">
    <location>
        <position position="70"/>
    </location>
</feature>
<comment type="catalytic activity">
    <reaction evidence="5">
        <text>N(7)-methyl-GTP + H2O = N(7)-methyl-GMP + diphosphate + H(+)</text>
        <dbReference type="Rhea" id="RHEA:58744"/>
        <dbReference type="ChEBI" id="CHEBI:15377"/>
        <dbReference type="ChEBI" id="CHEBI:15378"/>
        <dbReference type="ChEBI" id="CHEBI:33019"/>
        <dbReference type="ChEBI" id="CHEBI:58285"/>
        <dbReference type="ChEBI" id="CHEBI:87133"/>
    </reaction>
</comment>
<keyword evidence="4 5" id="KW-0546">Nucleotide metabolism</keyword>
<evidence type="ECO:0000256" key="4">
    <source>
        <dbReference type="ARBA" id="ARBA00023080"/>
    </source>
</evidence>
<dbReference type="Pfam" id="PF02545">
    <property type="entry name" value="Maf"/>
    <property type="match status" value="1"/>
</dbReference>
<comment type="caution">
    <text evidence="5">Lacks conserved residue(s) required for the propagation of feature annotation.</text>
</comment>
<name>A0ABP3GH40_9ALTE</name>
<organism evidence="6 7">
    <name type="scientific">Bowmanella denitrificans</name>
    <dbReference type="NCBI Taxonomy" id="366582"/>
    <lineage>
        <taxon>Bacteria</taxon>
        <taxon>Pseudomonadati</taxon>
        <taxon>Pseudomonadota</taxon>
        <taxon>Gammaproteobacteria</taxon>
        <taxon>Alteromonadales</taxon>
        <taxon>Alteromonadaceae</taxon>
        <taxon>Bowmanella</taxon>
    </lineage>
</organism>
<evidence type="ECO:0000256" key="2">
    <source>
        <dbReference type="ARBA" id="ARBA00022490"/>
    </source>
</evidence>
<dbReference type="PIRSF" id="PIRSF006305">
    <property type="entry name" value="Maf"/>
    <property type="match status" value="1"/>
</dbReference>
<dbReference type="PANTHER" id="PTHR43213:SF10">
    <property type="entry name" value="7-METHYL-GTP PYROPHOSPHATASE"/>
    <property type="match status" value="1"/>
</dbReference>
<feature type="site" description="Important for substrate specificity" evidence="5">
    <location>
        <position position="11"/>
    </location>
</feature>
<dbReference type="CDD" id="cd00555">
    <property type="entry name" value="Maf"/>
    <property type="match status" value="1"/>
</dbReference>
<keyword evidence="3 5" id="KW-0378">Hydrolase</keyword>
<dbReference type="Gene3D" id="3.90.950.10">
    <property type="match status" value="1"/>
</dbReference>
<protein>
    <recommendedName>
        <fullName evidence="5">7-methyl-GTP pyrophosphatase</fullName>
        <shortName evidence="5">m(7)GTP pyrophosphatase</shortName>
        <ecNumber evidence="5">3.6.1.-</ecNumber>
    </recommendedName>
</protein>
<comment type="caution">
    <text evidence="6">The sequence shown here is derived from an EMBL/GenBank/DDBJ whole genome shotgun (WGS) entry which is preliminary data.</text>
</comment>
<evidence type="ECO:0000256" key="3">
    <source>
        <dbReference type="ARBA" id="ARBA00022801"/>
    </source>
</evidence>
<gene>
    <name evidence="6" type="ORF">GCM10009092_06430</name>
</gene>
<feature type="site" description="Important for substrate specificity" evidence="5">
    <location>
        <position position="154"/>
    </location>
</feature>
<keyword evidence="7" id="KW-1185">Reference proteome</keyword>
<feature type="active site" description="Proton acceptor" evidence="5">
    <location>
        <position position="69"/>
    </location>
</feature>
<proteinExistence type="inferred from homology"/>
<evidence type="ECO:0000313" key="6">
    <source>
        <dbReference type="EMBL" id="GAA0344703.1"/>
    </source>
</evidence>
<reference evidence="7" key="1">
    <citation type="journal article" date="2019" name="Int. J. Syst. Evol. Microbiol.">
        <title>The Global Catalogue of Microorganisms (GCM) 10K type strain sequencing project: providing services to taxonomists for standard genome sequencing and annotation.</title>
        <authorList>
            <consortium name="The Broad Institute Genomics Platform"/>
            <consortium name="The Broad Institute Genome Sequencing Center for Infectious Disease"/>
            <person name="Wu L."/>
            <person name="Ma J."/>
        </authorList>
    </citation>
    <scope>NUCLEOTIDE SEQUENCE [LARGE SCALE GENOMIC DNA]</scope>
    <source>
        <strain evidence="7">JCM 13378</strain>
    </source>
</reference>
<dbReference type="InterPro" id="IPR003697">
    <property type="entry name" value="Maf-like"/>
</dbReference>
<dbReference type="PANTHER" id="PTHR43213">
    <property type="entry name" value="BIFUNCTIONAL DTTP/UTP PYROPHOSPHATASE/METHYLTRANSFERASE PROTEIN-RELATED"/>
    <property type="match status" value="1"/>
</dbReference>
<dbReference type="SUPFAM" id="SSF52972">
    <property type="entry name" value="ITPase-like"/>
    <property type="match status" value="1"/>
</dbReference>
<dbReference type="HAMAP" id="MF_00528">
    <property type="entry name" value="Maf"/>
    <property type="match status" value="1"/>
</dbReference>
<accession>A0ABP3GH40</accession>
<sequence>MQLVLGSTSPYRKALLEKLGVEFICIAPDTDETAMAGETPDMLVSRLARAKAESVAHQCSTPSLVIGSDQVACLDGQIIGKPLTHAKAFAQLQQASGRLVRFYTGLCLYNSQSMESQIQVETFDVQFRPLTDQQIEAYLTKEAPYQCAGSFKSEGLGICLFEQLTGRDPNSLVGLPLIALVDMLHQAGLDPLA</sequence>
<evidence type="ECO:0000256" key="1">
    <source>
        <dbReference type="ARBA" id="ARBA00004496"/>
    </source>
</evidence>
<dbReference type="NCBIfam" id="TIGR00172">
    <property type="entry name" value="maf"/>
    <property type="match status" value="1"/>
</dbReference>
<dbReference type="EMBL" id="BAAAEI010000006">
    <property type="protein sequence ID" value="GAA0344703.1"/>
    <property type="molecule type" value="Genomic_DNA"/>
</dbReference>
<comment type="subcellular location">
    <subcellularLocation>
        <location evidence="1 5">Cytoplasm</location>
    </subcellularLocation>
</comment>
<evidence type="ECO:0000256" key="5">
    <source>
        <dbReference type="HAMAP-Rule" id="MF_00528"/>
    </source>
</evidence>
<dbReference type="EC" id="3.6.1.-" evidence="5"/>
<evidence type="ECO:0000313" key="7">
    <source>
        <dbReference type="Proteomes" id="UP001501757"/>
    </source>
</evidence>
<comment type="similarity">
    <text evidence="5">Belongs to the Maf family. YceF subfamily.</text>
</comment>